<comment type="caution">
    <text evidence="1">The sequence shown here is derived from an EMBL/GenBank/DDBJ whole genome shotgun (WGS) entry which is preliminary data.</text>
</comment>
<evidence type="ECO:0008006" key="3">
    <source>
        <dbReference type="Google" id="ProtNLM"/>
    </source>
</evidence>
<dbReference type="AlphaFoldDB" id="A0A3D8VID1"/>
<dbReference type="RefSeq" id="WP_115894839.1">
    <property type="nucleotide sequence ID" value="NZ_QTLC01000063.1"/>
</dbReference>
<dbReference type="Proteomes" id="UP000257032">
    <property type="component" value="Unassembled WGS sequence"/>
</dbReference>
<dbReference type="PROSITE" id="PS51257">
    <property type="entry name" value="PROKAR_LIPOPROTEIN"/>
    <property type="match status" value="1"/>
</dbReference>
<evidence type="ECO:0000313" key="1">
    <source>
        <dbReference type="EMBL" id="RDY69106.1"/>
    </source>
</evidence>
<proteinExistence type="predicted"/>
<dbReference type="EMBL" id="QTLC01000063">
    <property type="protein sequence ID" value="RDY69106.1"/>
    <property type="molecule type" value="Genomic_DNA"/>
</dbReference>
<sequence length="169" mass="19475">MKMKVIIIALIFLFLVGCQNNTTVKEILEDKGSNSMKVTEIIDEKEWGDKKLVLYATEAEGSQMIKVGLLQKKSGKWNFTQGTGHSLTDRPLFARHSSWLTYEGNEINVMYGMINDQNIRSIEVKKENGFEEIPIHETQGRRFFYSPYSWAPVKALNNEGEVIYEEDFK</sequence>
<accession>A0A3D8VID1</accession>
<name>A0A3D8VID1_9BACI</name>
<organism evidence="1 2">
    <name type="scientific">Halobacillus trueperi</name>
    <dbReference type="NCBI Taxonomy" id="156205"/>
    <lineage>
        <taxon>Bacteria</taxon>
        <taxon>Bacillati</taxon>
        <taxon>Bacillota</taxon>
        <taxon>Bacilli</taxon>
        <taxon>Bacillales</taxon>
        <taxon>Bacillaceae</taxon>
        <taxon>Halobacillus</taxon>
    </lineage>
</organism>
<protein>
    <recommendedName>
        <fullName evidence="3">Lipoprotein</fullName>
    </recommendedName>
</protein>
<gene>
    <name evidence="1" type="ORF">DXT76_16760</name>
</gene>
<reference evidence="1 2" key="1">
    <citation type="submission" date="2018-08" db="EMBL/GenBank/DDBJ databases">
        <title>Genome sequence of strict halophilic Halobacillus trueperi SS1 isolated from Lunsu, a salty water body of North West Himalayas.</title>
        <authorList>
            <person name="Gupta S."/>
            <person name="Sharma P."/>
            <person name="Dev K."/>
            <person name="Baumler D."/>
            <person name="Sourirajan A."/>
        </authorList>
    </citation>
    <scope>NUCLEOTIDE SEQUENCE [LARGE SCALE GENOMIC DNA]</scope>
    <source>
        <strain evidence="1 2">SS1</strain>
    </source>
</reference>
<evidence type="ECO:0000313" key="2">
    <source>
        <dbReference type="Proteomes" id="UP000257032"/>
    </source>
</evidence>